<name>A0ABU0IQ09_9CAUL</name>
<evidence type="ECO:0000313" key="5">
    <source>
        <dbReference type="Proteomes" id="UP001228905"/>
    </source>
</evidence>
<evidence type="ECO:0000313" key="4">
    <source>
        <dbReference type="EMBL" id="MDQ0464093.1"/>
    </source>
</evidence>
<dbReference type="PANTHER" id="PTHR43800">
    <property type="entry name" value="PEPTIDYL-LYSINE N-ACETYLTRANSFERASE YJAB"/>
    <property type="match status" value="1"/>
</dbReference>
<keyword evidence="5" id="KW-1185">Reference proteome</keyword>
<proteinExistence type="predicted"/>
<gene>
    <name evidence="4" type="ORF">QO010_001864</name>
</gene>
<dbReference type="Pfam" id="PF13508">
    <property type="entry name" value="Acetyltransf_7"/>
    <property type="match status" value="1"/>
</dbReference>
<evidence type="ECO:0000256" key="1">
    <source>
        <dbReference type="ARBA" id="ARBA00022679"/>
    </source>
</evidence>
<dbReference type="EMBL" id="JAUSVS010000002">
    <property type="protein sequence ID" value="MDQ0464093.1"/>
    <property type="molecule type" value="Genomic_DNA"/>
</dbReference>
<keyword evidence="1" id="KW-0808">Transferase</keyword>
<dbReference type="CDD" id="cd04301">
    <property type="entry name" value="NAT_SF"/>
    <property type="match status" value="1"/>
</dbReference>
<protein>
    <submittedName>
        <fullName evidence="4">GNAT superfamily N-acetyltransferase</fullName>
    </submittedName>
</protein>
<accession>A0ABU0IQ09</accession>
<evidence type="ECO:0000256" key="2">
    <source>
        <dbReference type="ARBA" id="ARBA00023315"/>
    </source>
</evidence>
<reference evidence="4 5" key="1">
    <citation type="submission" date="2023-07" db="EMBL/GenBank/DDBJ databases">
        <title>Genomic Encyclopedia of Type Strains, Phase IV (KMG-IV): sequencing the most valuable type-strain genomes for metagenomic binning, comparative biology and taxonomic classification.</title>
        <authorList>
            <person name="Goeker M."/>
        </authorList>
    </citation>
    <scope>NUCLEOTIDE SEQUENCE [LARGE SCALE GENOMIC DNA]</scope>
    <source>
        <strain evidence="4 5">DSM 18695</strain>
    </source>
</reference>
<keyword evidence="2" id="KW-0012">Acyltransferase</keyword>
<dbReference type="InterPro" id="IPR000182">
    <property type="entry name" value="GNAT_dom"/>
</dbReference>
<dbReference type="Gene3D" id="3.40.630.30">
    <property type="match status" value="1"/>
</dbReference>
<sequence>MPTIRLAHLEDAAQLPQVETSAGARFREAPGLEWIADDEVTPAQAYPPFITDGAVWVAEEDGAILGFLLATPEGEALHVLELAVAHEAQGRGLGRALMAAAAAKARALGLKAVTLTTFRDLVWNEVFYRRLGYRTLAEGELDERLRGYLAREIERGLPGERRCAMRLDL</sequence>
<organism evidence="4 5">
    <name type="scientific">Caulobacter ginsengisoli</name>
    <dbReference type="NCBI Taxonomy" id="400775"/>
    <lineage>
        <taxon>Bacteria</taxon>
        <taxon>Pseudomonadati</taxon>
        <taxon>Pseudomonadota</taxon>
        <taxon>Alphaproteobacteria</taxon>
        <taxon>Caulobacterales</taxon>
        <taxon>Caulobacteraceae</taxon>
        <taxon>Caulobacter</taxon>
    </lineage>
</organism>
<evidence type="ECO:0000259" key="3">
    <source>
        <dbReference type="PROSITE" id="PS51186"/>
    </source>
</evidence>
<dbReference type="PANTHER" id="PTHR43800:SF1">
    <property type="entry name" value="PEPTIDYL-LYSINE N-ACETYLTRANSFERASE YJAB"/>
    <property type="match status" value="1"/>
</dbReference>
<feature type="domain" description="N-acetyltransferase" evidence="3">
    <location>
        <begin position="2"/>
        <end position="154"/>
    </location>
</feature>
<dbReference type="SUPFAM" id="SSF55729">
    <property type="entry name" value="Acyl-CoA N-acyltransferases (Nat)"/>
    <property type="match status" value="1"/>
</dbReference>
<comment type="caution">
    <text evidence="4">The sequence shown here is derived from an EMBL/GenBank/DDBJ whole genome shotgun (WGS) entry which is preliminary data.</text>
</comment>
<dbReference type="PROSITE" id="PS51186">
    <property type="entry name" value="GNAT"/>
    <property type="match status" value="1"/>
</dbReference>
<dbReference type="InterPro" id="IPR016181">
    <property type="entry name" value="Acyl_CoA_acyltransferase"/>
</dbReference>
<dbReference type="RefSeq" id="WP_307348488.1">
    <property type="nucleotide sequence ID" value="NZ_JAUSVS010000002.1"/>
</dbReference>
<dbReference type="Proteomes" id="UP001228905">
    <property type="component" value="Unassembled WGS sequence"/>
</dbReference>